<accession>A0A0D0G9I1</accession>
<dbReference type="PANTHER" id="PTHR39179:SF3">
    <property type="entry name" value="COTS-RELATED PROTEIN"/>
    <property type="match status" value="1"/>
</dbReference>
<dbReference type="PANTHER" id="PTHR39179">
    <property type="entry name" value="SPORE COAT PROTEIN I"/>
    <property type="match status" value="1"/>
</dbReference>
<dbReference type="Gene3D" id="3.90.1200.10">
    <property type="match status" value="1"/>
</dbReference>
<keyword evidence="1" id="KW-0167">Capsid protein</keyword>
<gene>
    <name evidence="1" type="ORF">JV16_00537</name>
</gene>
<proteinExistence type="predicted"/>
<evidence type="ECO:0000313" key="2">
    <source>
        <dbReference type="Proteomes" id="UP000032047"/>
    </source>
</evidence>
<dbReference type="EMBL" id="JXTG01000002">
    <property type="protein sequence ID" value="KIP21990.1"/>
    <property type="molecule type" value="Genomic_DNA"/>
</dbReference>
<dbReference type="RefSeq" id="WP_042534114.1">
    <property type="nucleotide sequence ID" value="NZ_JXTG01000002.1"/>
</dbReference>
<dbReference type="InterPro" id="IPR047175">
    <property type="entry name" value="CotS-like"/>
</dbReference>
<keyword evidence="1" id="KW-0946">Virion</keyword>
<dbReference type="GO" id="GO:0042601">
    <property type="term" value="C:endospore-forming forespore"/>
    <property type="evidence" value="ECO:0007669"/>
    <property type="project" value="TreeGrafter"/>
</dbReference>
<keyword evidence="2" id="KW-1185">Reference proteome</keyword>
<reference evidence="1 2" key="1">
    <citation type="submission" date="2015-01" db="EMBL/GenBank/DDBJ databases">
        <title>Genome sequence of Anoxybacillus ayderensis strain AB04.</title>
        <authorList>
            <person name="Belduz A.O."/>
            <person name="Canakci S."/>
            <person name="Chan K.-G."/>
            <person name="Kahar U.M."/>
            <person name="Yaakob A.S."/>
            <person name="Chan C.S."/>
            <person name="Goh K.M."/>
        </authorList>
    </citation>
    <scope>NUCLEOTIDE SEQUENCE [LARGE SCALE GENOMIC DNA]</scope>
    <source>
        <strain evidence="1 2">AB04</strain>
    </source>
</reference>
<evidence type="ECO:0000313" key="1">
    <source>
        <dbReference type="EMBL" id="KIP21990.1"/>
    </source>
</evidence>
<comment type="caution">
    <text evidence="1">The sequence shown here is derived from an EMBL/GenBank/DDBJ whole genome shotgun (WGS) entry which is preliminary data.</text>
</comment>
<dbReference type="Proteomes" id="UP000032047">
    <property type="component" value="Unassembled WGS sequence"/>
</dbReference>
<dbReference type="InterPro" id="IPR011009">
    <property type="entry name" value="Kinase-like_dom_sf"/>
</dbReference>
<dbReference type="AlphaFoldDB" id="A0A0D0G9I1"/>
<name>A0A0D0G9I1_9BACL</name>
<dbReference type="SUPFAM" id="SSF56112">
    <property type="entry name" value="Protein kinase-like (PK-like)"/>
    <property type="match status" value="1"/>
</dbReference>
<protein>
    <submittedName>
        <fullName evidence="1">Spore coat protein YsxE</fullName>
    </submittedName>
</protein>
<sequence length="304" mass="37479">MMMQTVQQHKNVERWKTTNGTYALKRVKSLAHWQAIEQAHRLRIPLAIPIYETKKRDGQWYYIMPWLKEKTDPGSSFFHDLARWHKHSLKEIQTTETEIERYYEESKLSLEDAKKTLTHYIETCEKQWYMSPFQLQCCTHFLDIMRAITFSEHTLNEWRERMREKKTVRICYIHGRPSFQHYVERDDGTSYFISFEQARWAPPFHDLLLFFRQYLQTYPMTCDDAVQWLSQYEQTLALEEDERLLFFHLLVDPYRFVRLIHRYEQQRHHRQMTAVWQRAYWQMKNIEYVIGKWEEEKQTNQIQS</sequence>
<dbReference type="PATRIC" id="fig|265546.4.peg.554"/>
<organism evidence="1 2">
    <name type="scientific">Anoxybacillus ayderensis</name>
    <dbReference type="NCBI Taxonomy" id="265546"/>
    <lineage>
        <taxon>Bacteria</taxon>
        <taxon>Bacillati</taxon>
        <taxon>Bacillota</taxon>
        <taxon>Bacilli</taxon>
        <taxon>Bacillales</taxon>
        <taxon>Anoxybacillaceae</taxon>
        <taxon>Anoxybacillus</taxon>
    </lineage>
</organism>